<comment type="subcellular location">
    <subcellularLocation>
        <location evidence="1">Membrane</location>
        <topology evidence="1">Multi-pass membrane protein</topology>
    </subcellularLocation>
</comment>
<evidence type="ECO:0000256" key="7">
    <source>
        <dbReference type="SAM" id="Phobius"/>
    </source>
</evidence>
<evidence type="ECO:0000256" key="3">
    <source>
        <dbReference type="ARBA" id="ARBA00022692"/>
    </source>
</evidence>
<dbReference type="PANTHER" id="PTHR42948:SF1">
    <property type="entry name" value="TRANSPORTER"/>
    <property type="match status" value="1"/>
</dbReference>
<sequence length="450" mass="48325">MKGNAWASKIGFILAAAGSAIGLGAIWKFPYTTGTNGGGAFLLLFLIFTILLGLPVLIAEFLIGRTSGQTALRAFSALGHKKWSFVGLLGMVACFLLLSFYSVIGGWVLIYTGLAITGKVSGLETEGLGELFATISGSPFYAILGQLIFLGLTLAIVMRGVQSGIEKMSKIMMPLLFVCFIILVGRSLTLDGAMEGVRFFLQPDFSALSGTSVLAALGQAFFSLSLGVSAMLTYASYMKERGQINRSAGYIVSLNILVSLLAGFAIFPAVFAAGLDPAEGPSLLFIVLPTVFDQIQFGVFFLTLFFLLFAFASITSSIAMLEVVVSALTDSKTDPGAKQKQKIALIVTLLVALLGIPSALSFGMLGDVKWLDKTFFDWADYTVSNILMPIGALLMSIFAGFRLDRALVAHELETSPFMKKMVPLWRFSVCYLSPVAILVIMLWPLISKIM</sequence>
<dbReference type="InterPro" id="IPR000175">
    <property type="entry name" value="Na/ntran_symport"/>
</dbReference>
<evidence type="ECO:0000256" key="1">
    <source>
        <dbReference type="ARBA" id="ARBA00004141"/>
    </source>
</evidence>
<dbReference type="EMBL" id="QWVT01000032">
    <property type="protein sequence ID" value="RID82789.1"/>
    <property type="molecule type" value="Genomic_DNA"/>
</dbReference>
<dbReference type="AlphaFoldDB" id="A0A398AYN5"/>
<evidence type="ECO:0000256" key="4">
    <source>
        <dbReference type="ARBA" id="ARBA00022989"/>
    </source>
</evidence>
<keyword evidence="9" id="KW-1185">Reference proteome</keyword>
<accession>A0A398AYN5</accession>
<comment type="caution">
    <text evidence="8">The sequence shown here is derived from an EMBL/GenBank/DDBJ whole genome shotgun (WGS) entry which is preliminary data.</text>
</comment>
<keyword evidence="4 7" id="KW-1133">Transmembrane helix</keyword>
<dbReference type="Pfam" id="PF00209">
    <property type="entry name" value="SNF"/>
    <property type="match status" value="2"/>
</dbReference>
<feature type="transmembrane region" description="Helical" evidence="7">
    <location>
        <begin position="41"/>
        <end position="63"/>
    </location>
</feature>
<keyword evidence="3 6" id="KW-0812">Transmembrane</keyword>
<dbReference type="RefSeq" id="WP_119114239.1">
    <property type="nucleotide sequence ID" value="NZ_CBCSEO010000030.1"/>
</dbReference>
<evidence type="ECO:0000256" key="6">
    <source>
        <dbReference type="RuleBase" id="RU003732"/>
    </source>
</evidence>
<dbReference type="PROSITE" id="PS50267">
    <property type="entry name" value="NA_NEUROTRAN_SYMP_3"/>
    <property type="match status" value="1"/>
</dbReference>
<proteinExistence type="inferred from homology"/>
<dbReference type="GO" id="GO:0016020">
    <property type="term" value="C:membrane"/>
    <property type="evidence" value="ECO:0007669"/>
    <property type="project" value="UniProtKB-SubCell"/>
</dbReference>
<feature type="transmembrane region" description="Helical" evidence="7">
    <location>
        <begin position="213"/>
        <end position="237"/>
    </location>
</feature>
<gene>
    <name evidence="8" type="ORF">D1970_17970</name>
</gene>
<dbReference type="Proteomes" id="UP000265816">
    <property type="component" value="Unassembled WGS sequence"/>
</dbReference>
<feature type="transmembrane region" description="Helical" evidence="7">
    <location>
        <begin position="424"/>
        <end position="446"/>
    </location>
</feature>
<dbReference type="PRINTS" id="PR00176">
    <property type="entry name" value="NANEUSMPORT"/>
</dbReference>
<evidence type="ECO:0000256" key="2">
    <source>
        <dbReference type="ARBA" id="ARBA00022448"/>
    </source>
</evidence>
<feature type="transmembrane region" description="Helical" evidence="7">
    <location>
        <begin position="83"/>
        <end position="110"/>
    </location>
</feature>
<feature type="transmembrane region" description="Helical" evidence="7">
    <location>
        <begin position="386"/>
        <end position="403"/>
    </location>
</feature>
<dbReference type="SUPFAM" id="SSF161070">
    <property type="entry name" value="SNF-like"/>
    <property type="match status" value="1"/>
</dbReference>
<comment type="similarity">
    <text evidence="6">Belongs to the sodium:neurotransmitter symporter (SNF) (TC 2.A.22) family.</text>
</comment>
<keyword evidence="6" id="KW-0769">Symport</keyword>
<reference evidence="8 9" key="1">
    <citation type="submission" date="2018-08" db="EMBL/GenBank/DDBJ databases">
        <title>Bacillus jemisoniae sp. nov., Bacillus chryseoplanitiae sp. nov., Bacillus resnikiae sp. nov., and Bacillus frankliniae sp. nov., isolated from Viking spacecraft and associated surfaces.</title>
        <authorList>
            <person name="Seuylemezian A."/>
            <person name="Vaishampayan P."/>
        </authorList>
    </citation>
    <scope>NUCLEOTIDE SEQUENCE [LARGE SCALE GENOMIC DNA]</scope>
    <source>
        <strain evidence="8 9">JJ-247</strain>
    </source>
</reference>
<organism evidence="8 9">
    <name type="scientific">Mesobacillus zeae</name>
    <dbReference type="NCBI Taxonomy" id="1917180"/>
    <lineage>
        <taxon>Bacteria</taxon>
        <taxon>Bacillati</taxon>
        <taxon>Bacillota</taxon>
        <taxon>Bacilli</taxon>
        <taxon>Bacillales</taxon>
        <taxon>Bacillaceae</taxon>
        <taxon>Mesobacillus</taxon>
    </lineage>
</organism>
<keyword evidence="2 6" id="KW-0813">Transport</keyword>
<protein>
    <recommendedName>
        <fullName evidence="6">Transporter</fullName>
    </recommendedName>
</protein>
<feature type="transmembrane region" description="Helical" evidence="7">
    <location>
        <begin position="295"/>
        <end position="323"/>
    </location>
</feature>
<dbReference type="NCBIfam" id="NF037979">
    <property type="entry name" value="Na_transp"/>
    <property type="match status" value="1"/>
</dbReference>
<name>A0A398AYN5_9BACI</name>
<keyword evidence="5 7" id="KW-0472">Membrane</keyword>
<evidence type="ECO:0000256" key="5">
    <source>
        <dbReference type="ARBA" id="ARBA00023136"/>
    </source>
</evidence>
<dbReference type="InterPro" id="IPR037272">
    <property type="entry name" value="SNS_sf"/>
</dbReference>
<feature type="transmembrane region" description="Helical" evidence="7">
    <location>
        <begin position="343"/>
        <end position="366"/>
    </location>
</feature>
<dbReference type="OrthoDB" id="9762833at2"/>
<evidence type="ECO:0000313" key="8">
    <source>
        <dbReference type="EMBL" id="RID82789.1"/>
    </source>
</evidence>
<feature type="transmembrane region" description="Helical" evidence="7">
    <location>
        <begin position="140"/>
        <end position="161"/>
    </location>
</feature>
<evidence type="ECO:0000313" key="9">
    <source>
        <dbReference type="Proteomes" id="UP000265816"/>
    </source>
</evidence>
<dbReference type="CDD" id="cd10336">
    <property type="entry name" value="SLC6sbd_Tyt1-Like"/>
    <property type="match status" value="1"/>
</dbReference>
<feature type="transmembrane region" description="Helical" evidence="7">
    <location>
        <begin position="12"/>
        <end position="29"/>
    </location>
</feature>
<dbReference type="PROSITE" id="PS00610">
    <property type="entry name" value="NA_NEUROTRAN_SYMP_1"/>
    <property type="match status" value="1"/>
</dbReference>
<feature type="transmembrane region" description="Helical" evidence="7">
    <location>
        <begin position="173"/>
        <end position="193"/>
    </location>
</feature>
<dbReference type="InterPro" id="IPR047218">
    <property type="entry name" value="YocR/YhdH-like"/>
</dbReference>
<feature type="transmembrane region" description="Helical" evidence="7">
    <location>
        <begin position="249"/>
        <end position="275"/>
    </location>
</feature>
<dbReference type="GO" id="GO:0015293">
    <property type="term" value="F:symporter activity"/>
    <property type="evidence" value="ECO:0007669"/>
    <property type="project" value="UniProtKB-KW"/>
</dbReference>
<dbReference type="PANTHER" id="PTHR42948">
    <property type="entry name" value="TRANSPORTER"/>
    <property type="match status" value="1"/>
</dbReference>